<protein>
    <recommendedName>
        <fullName evidence="2">VWFD domain-containing protein</fullName>
    </recommendedName>
</protein>
<sequence length="188" mass="21022">MSDKYRDSVRGLCSNYDGEKNNDFLTPRNRLAPNPEDFSALYTLPVAECKSVAQNLRMMEKSLPRDSPRFQNVVSDRDAGRSTHPKNNWGPQSSPKSLKNQKNTIVRTKVIPYNDQTCFTLRPLPTCVPGTEPQSVRTVLFPVFCLPNGDSANRLADRINRGANPDLSQKSPSMKVKLDIPERCSPAA</sequence>
<name>A0A6V7IJM7_9HYME</name>
<evidence type="ECO:0000259" key="2">
    <source>
        <dbReference type="PROSITE" id="PS51233"/>
    </source>
</evidence>
<evidence type="ECO:0000313" key="3">
    <source>
        <dbReference type="EMBL" id="CAD1539943.1"/>
    </source>
</evidence>
<dbReference type="PANTHER" id="PTHR23345:SF15">
    <property type="entry name" value="VITELLOGENIN 1-RELATED"/>
    <property type="match status" value="1"/>
</dbReference>
<dbReference type="InterPro" id="IPR001846">
    <property type="entry name" value="VWF_type-D"/>
</dbReference>
<accession>A0A6V7IJM7</accession>
<feature type="domain" description="VWFD" evidence="2">
    <location>
        <begin position="1"/>
        <end position="50"/>
    </location>
</feature>
<proteinExistence type="predicted"/>
<dbReference type="EMBL" id="CADCXW020000007">
    <property type="protein sequence ID" value="CAD1539943.1"/>
    <property type="molecule type" value="Genomic_DNA"/>
</dbReference>
<dbReference type="PROSITE" id="PS51233">
    <property type="entry name" value="VWFD"/>
    <property type="match status" value="1"/>
</dbReference>
<feature type="region of interest" description="Disordered" evidence="1">
    <location>
        <begin position="63"/>
        <end position="101"/>
    </location>
</feature>
<gene>
    <name evidence="3" type="ORF">BBRV_LOCUS27223</name>
</gene>
<evidence type="ECO:0000256" key="1">
    <source>
        <dbReference type="SAM" id="MobiDB-lite"/>
    </source>
</evidence>
<feature type="region of interest" description="Disordered" evidence="1">
    <location>
        <begin position="160"/>
        <end position="188"/>
    </location>
</feature>
<dbReference type="Pfam" id="PF00094">
    <property type="entry name" value="VWD"/>
    <property type="match status" value="1"/>
</dbReference>
<dbReference type="PANTHER" id="PTHR23345">
    <property type="entry name" value="VITELLOGENIN-RELATED"/>
    <property type="match status" value="1"/>
</dbReference>
<feature type="compositionally biased region" description="Polar residues" evidence="1">
    <location>
        <begin position="85"/>
        <end position="101"/>
    </location>
</feature>
<reference evidence="3" key="1">
    <citation type="submission" date="2020-07" db="EMBL/GenBank/DDBJ databases">
        <authorList>
            <person name="Ferguson B K."/>
        </authorList>
    </citation>
    <scope>NUCLEOTIDE SEQUENCE</scope>
    <source>
        <strain evidence="3">L06</strain>
    </source>
</reference>
<organism evidence="3">
    <name type="scientific">Bracon brevicornis</name>
    <dbReference type="NCBI Taxonomy" id="1563983"/>
    <lineage>
        <taxon>Eukaryota</taxon>
        <taxon>Metazoa</taxon>
        <taxon>Ecdysozoa</taxon>
        <taxon>Arthropoda</taxon>
        <taxon>Hexapoda</taxon>
        <taxon>Insecta</taxon>
        <taxon>Pterygota</taxon>
        <taxon>Neoptera</taxon>
        <taxon>Endopterygota</taxon>
        <taxon>Hymenoptera</taxon>
        <taxon>Apocrita</taxon>
        <taxon>Ichneumonoidea</taxon>
        <taxon>Braconidae</taxon>
        <taxon>Braconinae</taxon>
        <taxon>Bracon</taxon>
    </lineage>
</organism>
<dbReference type="GO" id="GO:0005319">
    <property type="term" value="F:lipid transporter activity"/>
    <property type="evidence" value="ECO:0007669"/>
    <property type="project" value="TreeGrafter"/>
</dbReference>
<dbReference type="InterPro" id="IPR050733">
    <property type="entry name" value="Vitellogenin/Apolipophorin"/>
</dbReference>
<dbReference type="AlphaFoldDB" id="A0A6V7IJM7"/>